<dbReference type="AlphaFoldDB" id="A0A1X7UZZ3"/>
<proteinExistence type="predicted"/>
<dbReference type="EnsemblMetazoa" id="Aqu2.1.33343_001">
    <property type="protein sequence ID" value="Aqu2.1.33343_001"/>
    <property type="gene ID" value="Aqu2.1.33343"/>
</dbReference>
<dbReference type="InParanoid" id="A0A1X7UZZ3"/>
<reference evidence="1" key="1">
    <citation type="submission" date="2017-05" db="UniProtKB">
        <authorList>
            <consortium name="EnsemblMetazoa"/>
        </authorList>
    </citation>
    <scope>IDENTIFICATION</scope>
</reference>
<name>A0A1X7UZZ3_AMPQE</name>
<evidence type="ECO:0000313" key="1">
    <source>
        <dbReference type="EnsemblMetazoa" id="Aqu2.1.33343_001"/>
    </source>
</evidence>
<organism evidence="1">
    <name type="scientific">Amphimedon queenslandica</name>
    <name type="common">Sponge</name>
    <dbReference type="NCBI Taxonomy" id="400682"/>
    <lineage>
        <taxon>Eukaryota</taxon>
        <taxon>Metazoa</taxon>
        <taxon>Porifera</taxon>
        <taxon>Demospongiae</taxon>
        <taxon>Heteroscleromorpha</taxon>
        <taxon>Haplosclerida</taxon>
        <taxon>Niphatidae</taxon>
        <taxon>Amphimedon</taxon>
    </lineage>
</organism>
<sequence length="31" mass="3684">QCNIHEHRLSCLLSTPCLLLHLPSVKKEREW</sequence>
<accession>A0A1X7UZZ3</accession>
<protein>
    <submittedName>
        <fullName evidence="1">Uncharacterized protein</fullName>
    </submittedName>
</protein>